<dbReference type="EMBL" id="JARKHS020010998">
    <property type="protein sequence ID" value="KAK8778225.1"/>
    <property type="molecule type" value="Genomic_DNA"/>
</dbReference>
<comment type="caution">
    <text evidence="2">The sequence shown here is derived from an EMBL/GenBank/DDBJ whole genome shotgun (WGS) entry which is preliminary data.</text>
</comment>
<evidence type="ECO:0000313" key="3">
    <source>
        <dbReference type="Proteomes" id="UP001321473"/>
    </source>
</evidence>
<proteinExistence type="predicted"/>
<gene>
    <name evidence="2" type="ORF">V5799_020441</name>
</gene>
<keyword evidence="1" id="KW-1133">Transmembrane helix</keyword>
<evidence type="ECO:0000313" key="2">
    <source>
        <dbReference type="EMBL" id="KAK8778225.1"/>
    </source>
</evidence>
<keyword evidence="1" id="KW-0812">Transmembrane</keyword>
<evidence type="ECO:0000256" key="1">
    <source>
        <dbReference type="SAM" id="Phobius"/>
    </source>
</evidence>
<protein>
    <recommendedName>
        <fullName evidence="4">Apple domain-containing protein</fullName>
    </recommendedName>
</protein>
<keyword evidence="1" id="KW-0472">Membrane</keyword>
<name>A0AAQ4EUC7_AMBAM</name>
<organism evidence="2 3">
    <name type="scientific">Amblyomma americanum</name>
    <name type="common">Lone star tick</name>
    <dbReference type="NCBI Taxonomy" id="6943"/>
    <lineage>
        <taxon>Eukaryota</taxon>
        <taxon>Metazoa</taxon>
        <taxon>Ecdysozoa</taxon>
        <taxon>Arthropoda</taxon>
        <taxon>Chelicerata</taxon>
        <taxon>Arachnida</taxon>
        <taxon>Acari</taxon>
        <taxon>Parasitiformes</taxon>
        <taxon>Ixodida</taxon>
        <taxon>Ixodoidea</taxon>
        <taxon>Ixodidae</taxon>
        <taxon>Amblyomminae</taxon>
        <taxon>Amblyomma</taxon>
    </lineage>
</organism>
<sequence>MTATADTTGSLQAGAAGLNNSEIGFPKMCLYQIKKRTVLWGIIVFLLAVGVTGVTVGVISTQKTPPVKVYLDEYRKISFYKVSRPQPYRTITDIDQEQCAKNCTSDDQFSCLHLEFCERQGEALGTCHLFPDDAKLRPTFSENCYIYTKGDAEDFHIPHGGSSSLKKGLFEVLISSSFTTMVVLKLLTS</sequence>
<evidence type="ECO:0008006" key="4">
    <source>
        <dbReference type="Google" id="ProtNLM"/>
    </source>
</evidence>
<dbReference type="Gene3D" id="3.50.4.10">
    <property type="entry name" value="Hepatocyte Growth Factor"/>
    <property type="match status" value="1"/>
</dbReference>
<dbReference type="AlphaFoldDB" id="A0AAQ4EUC7"/>
<keyword evidence="3" id="KW-1185">Reference proteome</keyword>
<dbReference type="Proteomes" id="UP001321473">
    <property type="component" value="Unassembled WGS sequence"/>
</dbReference>
<accession>A0AAQ4EUC7</accession>
<feature type="transmembrane region" description="Helical" evidence="1">
    <location>
        <begin position="37"/>
        <end position="59"/>
    </location>
</feature>
<reference evidence="2 3" key="1">
    <citation type="journal article" date="2023" name="Arcadia Sci">
        <title>De novo assembly of a long-read Amblyomma americanum tick genome.</title>
        <authorList>
            <person name="Chou S."/>
            <person name="Poskanzer K.E."/>
            <person name="Rollins M."/>
            <person name="Thuy-Boun P.S."/>
        </authorList>
    </citation>
    <scope>NUCLEOTIDE SEQUENCE [LARGE SCALE GENOMIC DNA]</scope>
    <source>
        <strain evidence="2">F_SG_1</strain>
        <tissue evidence="2">Salivary glands</tissue>
    </source>
</reference>